<dbReference type="EMBL" id="RDQH01000335">
    <property type="protein sequence ID" value="RXH88551.1"/>
    <property type="molecule type" value="Genomic_DNA"/>
</dbReference>
<dbReference type="Proteomes" id="UP000290289">
    <property type="component" value="Chromosome 9"/>
</dbReference>
<organism evidence="2 3">
    <name type="scientific">Malus domestica</name>
    <name type="common">Apple</name>
    <name type="synonym">Pyrus malus</name>
    <dbReference type="NCBI Taxonomy" id="3750"/>
    <lineage>
        <taxon>Eukaryota</taxon>
        <taxon>Viridiplantae</taxon>
        <taxon>Streptophyta</taxon>
        <taxon>Embryophyta</taxon>
        <taxon>Tracheophyta</taxon>
        <taxon>Spermatophyta</taxon>
        <taxon>Magnoliopsida</taxon>
        <taxon>eudicotyledons</taxon>
        <taxon>Gunneridae</taxon>
        <taxon>Pentapetalae</taxon>
        <taxon>rosids</taxon>
        <taxon>fabids</taxon>
        <taxon>Rosales</taxon>
        <taxon>Rosaceae</taxon>
        <taxon>Amygdaloideae</taxon>
        <taxon>Maleae</taxon>
        <taxon>Malus</taxon>
    </lineage>
</organism>
<sequence>MVKLLLFILGWDPPGFLKWGHQKQCHFEREREASRVCLARQGKAAGEAETDASFRTVVNTKVQAWQEEVDRARQGQRDAEGKLSFLEEHMELEKRYRELTDLLYLSASFIVFVPCCTVSFLFLHNFLGPGIHAD</sequence>
<protein>
    <submittedName>
        <fullName evidence="2">Uncharacterized protein</fullName>
    </submittedName>
</protein>
<gene>
    <name evidence="2" type="ORF">DVH24_000150</name>
</gene>
<reference evidence="2 3" key="1">
    <citation type="submission" date="2018-10" db="EMBL/GenBank/DDBJ databases">
        <title>A high-quality apple genome assembly.</title>
        <authorList>
            <person name="Hu J."/>
        </authorList>
    </citation>
    <scope>NUCLEOTIDE SEQUENCE [LARGE SCALE GENOMIC DNA]</scope>
    <source>
        <strain evidence="3">cv. HFTH1</strain>
        <tissue evidence="2">Young leaf</tissue>
    </source>
</reference>
<evidence type="ECO:0000313" key="3">
    <source>
        <dbReference type="Proteomes" id="UP000290289"/>
    </source>
</evidence>
<keyword evidence="1" id="KW-0812">Transmembrane</keyword>
<evidence type="ECO:0000256" key="1">
    <source>
        <dbReference type="SAM" id="Phobius"/>
    </source>
</evidence>
<keyword evidence="1" id="KW-1133">Transmembrane helix</keyword>
<feature type="transmembrane region" description="Helical" evidence="1">
    <location>
        <begin position="102"/>
        <end position="123"/>
    </location>
</feature>
<accession>A0A498J513</accession>
<keyword evidence="3" id="KW-1185">Reference proteome</keyword>
<name>A0A498J513_MALDO</name>
<dbReference type="AlphaFoldDB" id="A0A498J513"/>
<evidence type="ECO:0000313" key="2">
    <source>
        <dbReference type="EMBL" id="RXH88551.1"/>
    </source>
</evidence>
<keyword evidence="1" id="KW-0472">Membrane</keyword>
<comment type="caution">
    <text evidence="2">The sequence shown here is derived from an EMBL/GenBank/DDBJ whole genome shotgun (WGS) entry which is preliminary data.</text>
</comment>
<proteinExistence type="predicted"/>